<dbReference type="AlphaFoldDB" id="A0A6P5JAS8"/>
<keyword evidence="2" id="KW-1185">Reference proteome</keyword>
<dbReference type="InParanoid" id="A0A6P5JAS8"/>
<feature type="compositionally biased region" description="Basic and acidic residues" evidence="1">
    <location>
        <begin position="141"/>
        <end position="152"/>
    </location>
</feature>
<dbReference type="RefSeq" id="XP_020828221.1">
    <property type="nucleotide sequence ID" value="XM_020972562.1"/>
</dbReference>
<reference evidence="3" key="1">
    <citation type="submission" date="2025-08" db="UniProtKB">
        <authorList>
            <consortium name="RefSeq"/>
        </authorList>
    </citation>
    <scope>IDENTIFICATION</scope>
    <source>
        <tissue evidence="3">Spleen</tissue>
    </source>
</reference>
<feature type="region of interest" description="Disordered" evidence="1">
    <location>
        <begin position="117"/>
        <end position="234"/>
    </location>
</feature>
<evidence type="ECO:0000313" key="3">
    <source>
        <dbReference type="RefSeq" id="XP_020828221.1"/>
    </source>
</evidence>
<organism evidence="2 3">
    <name type="scientific">Phascolarctos cinereus</name>
    <name type="common">Koala</name>
    <dbReference type="NCBI Taxonomy" id="38626"/>
    <lineage>
        <taxon>Eukaryota</taxon>
        <taxon>Metazoa</taxon>
        <taxon>Chordata</taxon>
        <taxon>Craniata</taxon>
        <taxon>Vertebrata</taxon>
        <taxon>Euteleostomi</taxon>
        <taxon>Mammalia</taxon>
        <taxon>Metatheria</taxon>
        <taxon>Diprotodontia</taxon>
        <taxon>Phascolarctidae</taxon>
        <taxon>Phascolarctos</taxon>
    </lineage>
</organism>
<evidence type="ECO:0000256" key="1">
    <source>
        <dbReference type="SAM" id="MobiDB-lite"/>
    </source>
</evidence>
<proteinExistence type="predicted"/>
<dbReference type="Proteomes" id="UP000515140">
    <property type="component" value="Unplaced"/>
</dbReference>
<protein>
    <submittedName>
        <fullName evidence="3">Filaggrin-2-like</fullName>
    </submittedName>
</protein>
<gene>
    <name evidence="3" type="primary">LOC110198361</name>
</gene>
<evidence type="ECO:0000313" key="2">
    <source>
        <dbReference type="Proteomes" id="UP000515140"/>
    </source>
</evidence>
<feature type="compositionally biased region" description="Basic and acidic residues" evidence="1">
    <location>
        <begin position="204"/>
        <end position="217"/>
    </location>
</feature>
<dbReference type="KEGG" id="pcw:110198361"/>
<feature type="compositionally biased region" description="Basic and acidic residues" evidence="1">
    <location>
        <begin position="163"/>
        <end position="181"/>
    </location>
</feature>
<name>A0A6P5JAS8_PHACI</name>
<dbReference type="GeneID" id="110198361"/>
<feature type="compositionally biased region" description="Basic residues" evidence="1">
    <location>
        <begin position="182"/>
        <end position="194"/>
    </location>
</feature>
<sequence length="234" mass="27871">MASAYHWEARRRQMALDRRRHYQLQQEMKNKKIENDLEEQRYCMGLEPYQRYHSLSPEREYVYGDRSPETSHRNLGAYITGESPEDSRGGYVFPELPTVGHCMCQCQCHFQGQGHHQSRSHVQDEEQDEEQDEVQDLGQSKSRDRNRDRDLCQSKSQRHTKSQIRDREQSKSQRQSKDQGHTGHHTGHHHHKIHTLGYQQAAHHSQEPRHNAPDTLRHPKRGKRYTAMEYVQQW</sequence>
<accession>A0A6P5JAS8</accession>
<feature type="compositionally biased region" description="Acidic residues" evidence="1">
    <location>
        <begin position="125"/>
        <end position="135"/>
    </location>
</feature>